<evidence type="ECO:0000313" key="2">
    <source>
        <dbReference type="EnsemblMetazoa" id="G24905.2:cds"/>
    </source>
</evidence>
<evidence type="ECO:0000256" key="1">
    <source>
        <dbReference type="SAM" id="Phobius"/>
    </source>
</evidence>
<keyword evidence="3" id="KW-1185">Reference proteome</keyword>
<dbReference type="OrthoDB" id="6142200at2759"/>
<dbReference type="EnsemblMetazoa" id="G24905.6">
    <property type="protein sequence ID" value="G24905.6:cds"/>
    <property type="gene ID" value="G24905"/>
</dbReference>
<dbReference type="Proteomes" id="UP000005408">
    <property type="component" value="Unassembled WGS sequence"/>
</dbReference>
<evidence type="ECO:0000313" key="3">
    <source>
        <dbReference type="Proteomes" id="UP000005408"/>
    </source>
</evidence>
<organism evidence="2 3">
    <name type="scientific">Magallana gigas</name>
    <name type="common">Pacific oyster</name>
    <name type="synonym">Crassostrea gigas</name>
    <dbReference type="NCBI Taxonomy" id="29159"/>
    <lineage>
        <taxon>Eukaryota</taxon>
        <taxon>Metazoa</taxon>
        <taxon>Spiralia</taxon>
        <taxon>Lophotrochozoa</taxon>
        <taxon>Mollusca</taxon>
        <taxon>Bivalvia</taxon>
        <taxon>Autobranchia</taxon>
        <taxon>Pteriomorphia</taxon>
        <taxon>Ostreida</taxon>
        <taxon>Ostreoidea</taxon>
        <taxon>Ostreidae</taxon>
        <taxon>Magallana</taxon>
    </lineage>
</organism>
<protein>
    <submittedName>
        <fullName evidence="2">Uncharacterized protein</fullName>
    </submittedName>
</protein>
<keyword evidence="1" id="KW-0472">Membrane</keyword>
<dbReference type="EnsemblMetazoa" id="G24905.5">
    <property type="protein sequence ID" value="G24905.5:cds"/>
    <property type="gene ID" value="G24905"/>
</dbReference>
<name>A0A8W8KQN2_MAGGI</name>
<feature type="transmembrane region" description="Helical" evidence="1">
    <location>
        <begin position="12"/>
        <end position="30"/>
    </location>
</feature>
<dbReference type="OMA" id="ENCIAPY"/>
<dbReference type="EnsemblMetazoa" id="G24905.2">
    <property type="protein sequence ID" value="G24905.2:cds"/>
    <property type="gene ID" value="G24905"/>
</dbReference>
<proteinExistence type="predicted"/>
<keyword evidence="1" id="KW-0812">Transmembrane</keyword>
<dbReference type="AlphaFoldDB" id="A0A8W8KQN2"/>
<accession>A0A8W8KQN2</accession>
<reference evidence="2" key="1">
    <citation type="submission" date="2022-08" db="UniProtKB">
        <authorList>
            <consortium name="EnsemblMetazoa"/>
        </authorList>
    </citation>
    <scope>IDENTIFICATION</scope>
    <source>
        <strain evidence="2">05x7-T-G4-1.051#20</strain>
    </source>
</reference>
<sequence>MAELNVRRITQGTTIFIILNLLLVSGVAIADKCFLPKVHECFTNVNMTVLSENQTAFCNNEMGKLTQCLKPYDAACQSESIYKLNIEAFKPSTFGCNDNGSLQCDVKAIQRCYNNLDTSTIVTNVTQFCNFNLKEAQDCLMVYKNVCLSSSYSDLYKSLNASLQPNQYGCLDTSGVQCELFAATRCILDFNFDRMKHLQSSGWPSMNTTALCGHLQKAEACIAPYDNACKSKPSFNTIKQYLKPDFCKEPVTPTSSGSSATVANLIPNAILLLFYLTYR</sequence>
<dbReference type="EnsemblMetazoa" id="G24905.4">
    <property type="protein sequence ID" value="G24905.4:cds"/>
    <property type="gene ID" value="G24905"/>
</dbReference>
<keyword evidence="1" id="KW-1133">Transmembrane helix</keyword>
<dbReference type="EnsemblMetazoa" id="G24905.1">
    <property type="protein sequence ID" value="G24905.1:cds"/>
    <property type="gene ID" value="G24905"/>
</dbReference>